<gene>
    <name evidence="8" type="ORF">CP969_01080</name>
</gene>
<name>A0ABX6A7T6_STRVD</name>
<feature type="transmembrane region" description="Helical" evidence="6">
    <location>
        <begin position="104"/>
        <end position="126"/>
    </location>
</feature>
<evidence type="ECO:0000259" key="7">
    <source>
        <dbReference type="Pfam" id="PF14378"/>
    </source>
</evidence>
<proteinExistence type="predicted"/>
<evidence type="ECO:0000256" key="3">
    <source>
        <dbReference type="ARBA" id="ARBA00022989"/>
    </source>
</evidence>
<dbReference type="Gene3D" id="1.20.144.10">
    <property type="entry name" value="Phosphatidic acid phosphatase type 2/haloperoxidase"/>
    <property type="match status" value="1"/>
</dbReference>
<dbReference type="Pfam" id="PF14378">
    <property type="entry name" value="PAP2_3"/>
    <property type="match status" value="1"/>
</dbReference>
<evidence type="ECO:0000313" key="8">
    <source>
        <dbReference type="EMBL" id="QEU83505.1"/>
    </source>
</evidence>
<evidence type="ECO:0000256" key="6">
    <source>
        <dbReference type="SAM" id="Phobius"/>
    </source>
</evidence>
<dbReference type="PANTHER" id="PTHR31310">
    <property type="match status" value="1"/>
</dbReference>
<feature type="transmembrane region" description="Helical" evidence="6">
    <location>
        <begin position="223"/>
        <end position="244"/>
    </location>
</feature>
<reference evidence="8 9" key="1">
    <citation type="submission" date="2017-09" db="EMBL/GenBank/DDBJ databases">
        <authorList>
            <person name="Lee N."/>
            <person name="Cho B.-K."/>
        </authorList>
    </citation>
    <scope>NUCLEOTIDE SEQUENCE [LARGE SCALE GENOMIC DNA]</scope>
    <source>
        <strain evidence="8 9">ATCC 39115</strain>
    </source>
</reference>
<organism evidence="8 9">
    <name type="scientific">Streptomyces viridosporus T7A</name>
    <dbReference type="NCBI Taxonomy" id="665577"/>
    <lineage>
        <taxon>Bacteria</taxon>
        <taxon>Bacillati</taxon>
        <taxon>Actinomycetota</taxon>
        <taxon>Actinomycetes</taxon>
        <taxon>Kitasatosporales</taxon>
        <taxon>Streptomycetaceae</taxon>
        <taxon>Streptomyces</taxon>
    </lineage>
</organism>
<feature type="transmembrane region" description="Helical" evidence="6">
    <location>
        <begin position="82"/>
        <end position="98"/>
    </location>
</feature>
<dbReference type="EMBL" id="CP023700">
    <property type="protein sequence ID" value="QEU83505.1"/>
    <property type="molecule type" value="Genomic_DNA"/>
</dbReference>
<evidence type="ECO:0000256" key="5">
    <source>
        <dbReference type="SAM" id="MobiDB-lite"/>
    </source>
</evidence>
<feature type="region of interest" description="Disordered" evidence="5">
    <location>
        <begin position="1"/>
        <end position="48"/>
    </location>
</feature>
<keyword evidence="4 6" id="KW-0472">Membrane</keyword>
<sequence length="358" mass="38363">MSPVRIPDTQRKDARGPLTTSDQRKPSQRRGPHHALAPARAVRGGPSLPAQLSPVRTTSLVVRRSHPHHLAGRPLLRAVEKVTLGYLFVAATAVVLGHEAVPHAAWLTGAYAALAGFVLACAAAHRHWASPALANVRALYPLACAPLLFSASGPQSLALHGRLLDDTMLVWEQHLFGAHPNLLLGALASRPLTEALSLSYSSYYLYFVLPPAYFLAKGMHQALYRYVLALCLAHYLCFLGFMLLPLAGPIAALAPAFTPDHLHGYLAQPLQAQLMASADPPGTCFPSSHVAGAWAAALSIRAASVPRPAKRLMIAATALITVSVVYCRYHYVLDAAAGMATAALAVFLTRRLTRRDSN</sequence>
<evidence type="ECO:0000313" key="9">
    <source>
        <dbReference type="Proteomes" id="UP000327143"/>
    </source>
</evidence>
<dbReference type="SUPFAM" id="SSF48317">
    <property type="entry name" value="Acid phosphatase/Vanadium-dependent haloperoxidase"/>
    <property type="match status" value="1"/>
</dbReference>
<dbReference type="PANTHER" id="PTHR31310:SF7">
    <property type="entry name" value="PA-PHOSPHATASE RELATED-FAMILY PROTEIN DDB_G0268928"/>
    <property type="match status" value="1"/>
</dbReference>
<evidence type="ECO:0000256" key="4">
    <source>
        <dbReference type="ARBA" id="ARBA00023136"/>
    </source>
</evidence>
<evidence type="ECO:0000256" key="2">
    <source>
        <dbReference type="ARBA" id="ARBA00022692"/>
    </source>
</evidence>
<dbReference type="Proteomes" id="UP000327143">
    <property type="component" value="Chromosome"/>
</dbReference>
<accession>A0ABX6A7T6</accession>
<feature type="transmembrane region" description="Helical" evidence="6">
    <location>
        <begin position="329"/>
        <end position="348"/>
    </location>
</feature>
<dbReference type="InterPro" id="IPR052185">
    <property type="entry name" value="IPC_Synthase-Related"/>
</dbReference>
<keyword evidence="3 6" id="KW-1133">Transmembrane helix</keyword>
<protein>
    <submittedName>
        <fullName evidence="8">Phosphatase PAP2 family protein</fullName>
    </submittedName>
</protein>
<comment type="subcellular location">
    <subcellularLocation>
        <location evidence="1">Membrane</location>
        <topology evidence="1">Multi-pass membrane protein</topology>
    </subcellularLocation>
</comment>
<evidence type="ECO:0000256" key="1">
    <source>
        <dbReference type="ARBA" id="ARBA00004141"/>
    </source>
</evidence>
<dbReference type="InterPro" id="IPR026841">
    <property type="entry name" value="Aur1/Ipt1"/>
</dbReference>
<feature type="transmembrane region" description="Helical" evidence="6">
    <location>
        <begin position="138"/>
        <end position="159"/>
    </location>
</feature>
<dbReference type="InterPro" id="IPR036938">
    <property type="entry name" value="PAP2/HPO_sf"/>
</dbReference>
<feature type="transmembrane region" description="Helical" evidence="6">
    <location>
        <begin position="198"/>
        <end position="216"/>
    </location>
</feature>
<keyword evidence="2 6" id="KW-0812">Transmembrane</keyword>
<keyword evidence="9" id="KW-1185">Reference proteome</keyword>
<feature type="domain" description="Inositolphosphotransferase Aur1/Ipt1" evidence="7">
    <location>
        <begin position="168"/>
        <end position="347"/>
    </location>
</feature>